<evidence type="ECO:0000313" key="2">
    <source>
        <dbReference type="EMBL" id="KAG7339598.1"/>
    </source>
</evidence>
<dbReference type="EMBL" id="JAGRRH010000032">
    <property type="protein sequence ID" value="KAG7339598.1"/>
    <property type="molecule type" value="Genomic_DNA"/>
</dbReference>
<accession>A0A9K3P9N1</accession>
<gene>
    <name evidence="2" type="ORF">IV203_025191</name>
</gene>
<feature type="region of interest" description="Disordered" evidence="1">
    <location>
        <begin position="35"/>
        <end position="54"/>
    </location>
</feature>
<organism evidence="2 3">
    <name type="scientific">Nitzschia inconspicua</name>
    <dbReference type="NCBI Taxonomy" id="303405"/>
    <lineage>
        <taxon>Eukaryota</taxon>
        <taxon>Sar</taxon>
        <taxon>Stramenopiles</taxon>
        <taxon>Ochrophyta</taxon>
        <taxon>Bacillariophyta</taxon>
        <taxon>Bacillariophyceae</taxon>
        <taxon>Bacillariophycidae</taxon>
        <taxon>Bacillariales</taxon>
        <taxon>Bacillariaceae</taxon>
        <taxon>Nitzschia</taxon>
    </lineage>
</organism>
<comment type="caution">
    <text evidence="2">The sequence shown here is derived from an EMBL/GenBank/DDBJ whole genome shotgun (WGS) entry which is preliminary data.</text>
</comment>
<keyword evidence="3" id="KW-1185">Reference proteome</keyword>
<evidence type="ECO:0000313" key="3">
    <source>
        <dbReference type="Proteomes" id="UP000693970"/>
    </source>
</evidence>
<dbReference type="Proteomes" id="UP000693970">
    <property type="component" value="Unassembled WGS sequence"/>
</dbReference>
<proteinExistence type="predicted"/>
<protein>
    <submittedName>
        <fullName evidence="2">Uncharacterized protein</fullName>
    </submittedName>
</protein>
<evidence type="ECO:0000256" key="1">
    <source>
        <dbReference type="SAM" id="MobiDB-lite"/>
    </source>
</evidence>
<reference evidence="2" key="2">
    <citation type="submission" date="2021-04" db="EMBL/GenBank/DDBJ databases">
        <authorList>
            <person name="Podell S."/>
        </authorList>
    </citation>
    <scope>NUCLEOTIDE SEQUENCE</scope>
    <source>
        <strain evidence="2">Hildebrandi</strain>
    </source>
</reference>
<name>A0A9K3P9N1_9STRA</name>
<reference evidence="2" key="1">
    <citation type="journal article" date="2021" name="Sci. Rep.">
        <title>Diploid genomic architecture of Nitzschia inconspicua, an elite biomass production diatom.</title>
        <authorList>
            <person name="Oliver A."/>
            <person name="Podell S."/>
            <person name="Pinowska A."/>
            <person name="Traller J.C."/>
            <person name="Smith S.R."/>
            <person name="McClure R."/>
            <person name="Beliaev A."/>
            <person name="Bohutskyi P."/>
            <person name="Hill E.A."/>
            <person name="Rabines A."/>
            <person name="Zheng H."/>
            <person name="Allen L.Z."/>
            <person name="Kuo A."/>
            <person name="Grigoriev I.V."/>
            <person name="Allen A.E."/>
            <person name="Hazlebeck D."/>
            <person name="Allen E.E."/>
        </authorList>
    </citation>
    <scope>NUCLEOTIDE SEQUENCE</scope>
    <source>
        <strain evidence="2">Hildebrandi</strain>
    </source>
</reference>
<sequence length="298" mass="32861">MTRIRPMSSFINHHRYHRRVSSSSSTTTGVVTVAASSSSTTTNNTTNNTRNNIPTTFGGSLGDIMSPLNTSGNANNGLFRDGLITQATQSLAATYGITNPLDRMAITANGNLQRLFSSYYDAPVSIHVEYCRQIQQQQQQQQTSSQQLQQLSSQFLSKFVPINNNNDTDSITAGIWERRVTLRLYNDPDKTFCTADSIVIVHDTTVEQLIESGTVGIGQLFRQFNVLPEFALLDAGLNNINNNNLNNNPNNNNNSEDEVGDGGGVGGGGFWRYYTLTSDNLVTCYIHEVFSDNVWNLL</sequence>
<dbReference type="OrthoDB" id="5673at2759"/>
<feature type="compositionally biased region" description="Low complexity" evidence="1">
    <location>
        <begin position="35"/>
        <end position="49"/>
    </location>
</feature>
<dbReference type="AlphaFoldDB" id="A0A9K3P9N1"/>